<gene>
    <name evidence="2" type="ORF">SCF082_LOCUS4144</name>
</gene>
<name>A0ABP0HZ83_9DINO</name>
<feature type="region of interest" description="Disordered" evidence="1">
    <location>
        <begin position="486"/>
        <end position="565"/>
    </location>
</feature>
<sequence length="708" mass="79505">MRTATRKKPKVDVATIRLSGDDLRSLVACLFEAKDPLLYRARVAFESLLRERRYTYEVTASQVGWVEIASYALKVNRAATATLKIITQYSKQGQLLSGLDSITRTMAGIPNDVIEKFPPVAHVELRKRLLEQADRYTKQEGSGKQYLTTAELAGYVTGAIVATCDLVACVELDSIRANTRADCHQLEVVGISRDQLLAHEHAEGPWCWVLSEVRPVVEPSNNSDFEDWTMTFEWEEVEDNTVSPCHVKQEKELPRRRGYLFVGINESLRLMYRVEDEAAVLTALTPDSEEMPLWAMRALGYDNAKLACEKHLKEFAESLHRFVPHVPVYGFDPGREEAVPIKGMGGDRGTGGISRMRNHDMRVGADWVKIRTDLIRDPKVGEIVNRLIDPESELSIQVERHTACKMSVTRDVMRGATVGALVSVWGVTRHHGRRHGDDLVVEHASLESIDDIAGIPGFARAMADVGWLVVNGRNVVFPKFFESHNVSPEESAREKKNERQRRYRERQKAKNEGATEGATVAPQRGARVRVREEEKKKDLPIGKSKEKTTDVTTSKPAKRFKPPSPDEVRAYALERGAPEFDPERFVDFYTAKGWKVGDQPMKDWKAAVRYWIKNDEEKGTNGKIAKEEFSKAVAVLCSLTGAAAFTQHKLLTWFSVLSEFPQEVVNEALVDVGVNGGAFPRMADVYAACRRRVPKEYSAHGTGEEALK</sequence>
<accession>A0ABP0HZ83</accession>
<feature type="non-terminal residue" evidence="2">
    <location>
        <position position="708"/>
    </location>
</feature>
<protein>
    <submittedName>
        <fullName evidence="2">Uncharacterized protein</fullName>
    </submittedName>
</protein>
<evidence type="ECO:0000313" key="3">
    <source>
        <dbReference type="Proteomes" id="UP001642464"/>
    </source>
</evidence>
<organism evidence="2 3">
    <name type="scientific">Durusdinium trenchii</name>
    <dbReference type="NCBI Taxonomy" id="1381693"/>
    <lineage>
        <taxon>Eukaryota</taxon>
        <taxon>Sar</taxon>
        <taxon>Alveolata</taxon>
        <taxon>Dinophyceae</taxon>
        <taxon>Suessiales</taxon>
        <taxon>Symbiodiniaceae</taxon>
        <taxon>Durusdinium</taxon>
    </lineage>
</organism>
<evidence type="ECO:0000313" key="2">
    <source>
        <dbReference type="EMBL" id="CAK8994926.1"/>
    </source>
</evidence>
<feature type="compositionally biased region" description="Basic and acidic residues" evidence="1">
    <location>
        <begin position="529"/>
        <end position="549"/>
    </location>
</feature>
<dbReference type="EMBL" id="CAXAMM010002142">
    <property type="protein sequence ID" value="CAK8994926.1"/>
    <property type="molecule type" value="Genomic_DNA"/>
</dbReference>
<dbReference type="Proteomes" id="UP001642464">
    <property type="component" value="Unassembled WGS sequence"/>
</dbReference>
<proteinExistence type="predicted"/>
<reference evidence="2 3" key="1">
    <citation type="submission" date="2024-02" db="EMBL/GenBank/DDBJ databases">
        <authorList>
            <person name="Chen Y."/>
            <person name="Shah S."/>
            <person name="Dougan E. K."/>
            <person name="Thang M."/>
            <person name="Chan C."/>
        </authorList>
    </citation>
    <scope>NUCLEOTIDE SEQUENCE [LARGE SCALE GENOMIC DNA]</scope>
</reference>
<evidence type="ECO:0000256" key="1">
    <source>
        <dbReference type="SAM" id="MobiDB-lite"/>
    </source>
</evidence>
<keyword evidence="3" id="KW-1185">Reference proteome</keyword>
<comment type="caution">
    <text evidence="2">The sequence shown here is derived from an EMBL/GenBank/DDBJ whole genome shotgun (WGS) entry which is preliminary data.</text>
</comment>